<evidence type="ECO:0000256" key="3">
    <source>
        <dbReference type="ARBA" id="ARBA00023015"/>
    </source>
</evidence>
<dbReference type="InterPro" id="IPR001138">
    <property type="entry name" value="Zn2Cys6_DnaBD"/>
</dbReference>
<dbReference type="CDD" id="cd00067">
    <property type="entry name" value="GAL4"/>
    <property type="match status" value="2"/>
</dbReference>
<dbReference type="GO" id="GO:0005634">
    <property type="term" value="C:nucleus"/>
    <property type="evidence" value="ECO:0007669"/>
    <property type="project" value="UniProtKB-SubCell"/>
</dbReference>
<accession>A0A9P6HBC2</accession>
<evidence type="ECO:0000256" key="5">
    <source>
        <dbReference type="ARBA" id="ARBA00023242"/>
    </source>
</evidence>
<dbReference type="Proteomes" id="UP000736335">
    <property type="component" value="Unassembled WGS sequence"/>
</dbReference>
<gene>
    <name evidence="7" type="ORF">BJ322DRAFT_153418</name>
</gene>
<evidence type="ECO:0000256" key="4">
    <source>
        <dbReference type="ARBA" id="ARBA00023163"/>
    </source>
</evidence>
<name>A0A9P6HBC2_9AGAM</name>
<keyword evidence="4" id="KW-0804">Transcription</keyword>
<feature type="domain" description="Zn(2)-C6 fungal-type" evidence="6">
    <location>
        <begin position="8"/>
        <end position="39"/>
    </location>
</feature>
<dbReference type="OrthoDB" id="2017365at2759"/>
<keyword evidence="5" id="KW-0539">Nucleus</keyword>
<proteinExistence type="predicted"/>
<reference evidence="7" key="2">
    <citation type="submission" date="2020-11" db="EMBL/GenBank/DDBJ databases">
        <authorList>
            <consortium name="DOE Joint Genome Institute"/>
            <person name="Kuo A."/>
            <person name="Miyauchi S."/>
            <person name="Kiss E."/>
            <person name="Drula E."/>
            <person name="Kohler A."/>
            <person name="Sanchez-Garcia M."/>
            <person name="Andreopoulos B."/>
            <person name="Barry K.W."/>
            <person name="Bonito G."/>
            <person name="Buee M."/>
            <person name="Carver A."/>
            <person name="Chen C."/>
            <person name="Cichocki N."/>
            <person name="Clum A."/>
            <person name="Culley D."/>
            <person name="Crous P.W."/>
            <person name="Fauchery L."/>
            <person name="Girlanda M."/>
            <person name="Hayes R."/>
            <person name="Keri Z."/>
            <person name="Labutti K."/>
            <person name="Lipzen A."/>
            <person name="Lombard V."/>
            <person name="Magnuson J."/>
            <person name="Maillard F."/>
            <person name="Morin E."/>
            <person name="Murat C."/>
            <person name="Nolan M."/>
            <person name="Ohm R."/>
            <person name="Pangilinan J."/>
            <person name="Pereira M."/>
            <person name="Perotto S."/>
            <person name="Peter M."/>
            <person name="Riley R."/>
            <person name="Sitrit Y."/>
            <person name="Stielow B."/>
            <person name="Szollosi G."/>
            <person name="Zifcakova L."/>
            <person name="Stursova M."/>
            <person name="Spatafora J.W."/>
            <person name="Tedersoo L."/>
            <person name="Vaario L.-M."/>
            <person name="Yamada A."/>
            <person name="Yan M."/>
            <person name="Wang P."/>
            <person name="Xu J."/>
            <person name="Bruns T."/>
            <person name="Baldrian P."/>
            <person name="Vilgalys R."/>
            <person name="Henrissat B."/>
            <person name="Grigoriev I.V."/>
            <person name="Hibbett D."/>
            <person name="Nagy L.G."/>
            <person name="Martin F.M."/>
        </authorList>
    </citation>
    <scope>NUCLEOTIDE SEQUENCE</scope>
    <source>
        <strain evidence="7">UH-Tt-Lm1</strain>
    </source>
</reference>
<comment type="subcellular location">
    <subcellularLocation>
        <location evidence="1">Nucleus</location>
    </subcellularLocation>
</comment>
<dbReference type="AlphaFoldDB" id="A0A9P6HBC2"/>
<protein>
    <recommendedName>
        <fullName evidence="6">Zn(2)-C6 fungal-type domain-containing protein</fullName>
    </recommendedName>
</protein>
<dbReference type="PANTHER" id="PTHR47338">
    <property type="entry name" value="ZN(II)2CYS6 TRANSCRIPTION FACTOR (EUROFUNG)-RELATED"/>
    <property type="match status" value="1"/>
</dbReference>
<evidence type="ECO:0000313" key="8">
    <source>
        <dbReference type="Proteomes" id="UP000736335"/>
    </source>
</evidence>
<dbReference type="PROSITE" id="PS50048">
    <property type="entry name" value="ZN2_CY6_FUNGAL_2"/>
    <property type="match status" value="2"/>
</dbReference>
<dbReference type="GO" id="GO:0000981">
    <property type="term" value="F:DNA-binding transcription factor activity, RNA polymerase II-specific"/>
    <property type="evidence" value="ECO:0007669"/>
    <property type="project" value="InterPro"/>
</dbReference>
<dbReference type="Pfam" id="PF00172">
    <property type="entry name" value="Zn_clus"/>
    <property type="match status" value="2"/>
</dbReference>
<keyword evidence="3" id="KW-0805">Transcription regulation</keyword>
<dbReference type="Gene3D" id="4.10.240.10">
    <property type="entry name" value="Zn(2)-C6 fungal-type DNA-binding domain"/>
    <property type="match status" value="2"/>
</dbReference>
<comment type="caution">
    <text evidence="7">The sequence shown here is derived from an EMBL/GenBank/DDBJ whole genome shotgun (WGS) entry which is preliminary data.</text>
</comment>
<evidence type="ECO:0000259" key="6">
    <source>
        <dbReference type="PROSITE" id="PS50048"/>
    </source>
</evidence>
<dbReference type="GO" id="GO:0008270">
    <property type="term" value="F:zinc ion binding"/>
    <property type="evidence" value="ECO:0007669"/>
    <property type="project" value="InterPro"/>
</dbReference>
<dbReference type="SMART" id="SM00066">
    <property type="entry name" value="GAL4"/>
    <property type="match status" value="2"/>
</dbReference>
<dbReference type="InterPro" id="IPR050815">
    <property type="entry name" value="TF_fung"/>
</dbReference>
<feature type="domain" description="Zn(2)-C6 fungal-type" evidence="6">
    <location>
        <begin position="56"/>
        <end position="87"/>
    </location>
</feature>
<evidence type="ECO:0000313" key="7">
    <source>
        <dbReference type="EMBL" id="KAF9783456.1"/>
    </source>
</evidence>
<keyword evidence="2" id="KW-0479">Metal-binding</keyword>
<keyword evidence="8" id="KW-1185">Reference proteome</keyword>
<evidence type="ECO:0000256" key="2">
    <source>
        <dbReference type="ARBA" id="ARBA00022723"/>
    </source>
</evidence>
<organism evidence="7 8">
    <name type="scientific">Thelephora terrestris</name>
    <dbReference type="NCBI Taxonomy" id="56493"/>
    <lineage>
        <taxon>Eukaryota</taxon>
        <taxon>Fungi</taxon>
        <taxon>Dikarya</taxon>
        <taxon>Basidiomycota</taxon>
        <taxon>Agaricomycotina</taxon>
        <taxon>Agaricomycetes</taxon>
        <taxon>Thelephorales</taxon>
        <taxon>Thelephoraceae</taxon>
        <taxon>Thelephora</taxon>
    </lineage>
</organism>
<dbReference type="PANTHER" id="PTHR47338:SF5">
    <property type="entry name" value="ZN(II)2CYS6 TRANSCRIPTION FACTOR (EUROFUNG)"/>
    <property type="match status" value="1"/>
</dbReference>
<sequence>MSQSRAIACLRCRARKVKCVPNVPRCRRCIELGVEECVYVQRKKRAVRDLLRIGEACLPCRKRKKKCNAERPCSGCVDAHKPEECVYDRPRKFHPQPRRILPATTNSLPLVYRSGSGSFQVDSSASLPESLFTTKEGLMGLTGNQPSTSFAPAGPAGSASSGFDPSPLSFEEPVLAIAPYFGDALPSGVLPVVNCSDLVLWQGQPSYEDQCALSVVSSALFPRIPPAPHVPLSFLGEPNIQISHTTPELEMTFRLAGLVRMRRMGTYLSPRKQEALLNGDMSGVILHPYFLHKVITFGMHHSSIVKESSPPMVLLHARYIQSFWEKLADISQGNDCDLKVQALLFLVAGCLFVRQSRVGALYLWKACGVVNAGEMRFVPRYGHPPPYSDEVHERSTVLSQLIWMENYLFLACDGARPKLTKRIEEEFRNELPGIYSVLFQVCPLTMRTQGILLVRDVVLFLEELQNPEAMPGDWKQSCDLLASSLDDYSDMLMIRLGECENVGDKEGASIIRSSCISCLAHLAVLYHSIGEMQPRARTTVDGLCDAVLDNLGNLSQGMELEDVTVFDLVLKVSWEKALKIYDSRLNELSVEEGSELWRWRCVVAEAYADMERRLPKREPPILTSLALLEDGRSEGSRYPNLMNPANRKDYGM</sequence>
<dbReference type="InterPro" id="IPR036864">
    <property type="entry name" value="Zn2-C6_fun-type_DNA-bd_sf"/>
</dbReference>
<dbReference type="SUPFAM" id="SSF57701">
    <property type="entry name" value="Zn2/Cys6 DNA-binding domain"/>
    <property type="match status" value="2"/>
</dbReference>
<evidence type="ECO:0000256" key="1">
    <source>
        <dbReference type="ARBA" id="ARBA00004123"/>
    </source>
</evidence>
<dbReference type="PROSITE" id="PS00463">
    <property type="entry name" value="ZN2_CY6_FUNGAL_1"/>
    <property type="match status" value="2"/>
</dbReference>
<reference evidence="7" key="1">
    <citation type="journal article" date="2020" name="Nat. Commun.">
        <title>Large-scale genome sequencing of mycorrhizal fungi provides insights into the early evolution of symbiotic traits.</title>
        <authorList>
            <person name="Miyauchi S."/>
            <person name="Kiss E."/>
            <person name="Kuo A."/>
            <person name="Drula E."/>
            <person name="Kohler A."/>
            <person name="Sanchez-Garcia M."/>
            <person name="Morin E."/>
            <person name="Andreopoulos B."/>
            <person name="Barry K.W."/>
            <person name="Bonito G."/>
            <person name="Buee M."/>
            <person name="Carver A."/>
            <person name="Chen C."/>
            <person name="Cichocki N."/>
            <person name="Clum A."/>
            <person name="Culley D."/>
            <person name="Crous P.W."/>
            <person name="Fauchery L."/>
            <person name="Girlanda M."/>
            <person name="Hayes R.D."/>
            <person name="Keri Z."/>
            <person name="LaButti K."/>
            <person name="Lipzen A."/>
            <person name="Lombard V."/>
            <person name="Magnuson J."/>
            <person name="Maillard F."/>
            <person name="Murat C."/>
            <person name="Nolan M."/>
            <person name="Ohm R.A."/>
            <person name="Pangilinan J."/>
            <person name="Pereira M.F."/>
            <person name="Perotto S."/>
            <person name="Peter M."/>
            <person name="Pfister S."/>
            <person name="Riley R."/>
            <person name="Sitrit Y."/>
            <person name="Stielow J.B."/>
            <person name="Szollosi G."/>
            <person name="Zifcakova L."/>
            <person name="Stursova M."/>
            <person name="Spatafora J.W."/>
            <person name="Tedersoo L."/>
            <person name="Vaario L.M."/>
            <person name="Yamada A."/>
            <person name="Yan M."/>
            <person name="Wang P."/>
            <person name="Xu J."/>
            <person name="Bruns T."/>
            <person name="Baldrian P."/>
            <person name="Vilgalys R."/>
            <person name="Dunand C."/>
            <person name="Henrissat B."/>
            <person name="Grigoriev I.V."/>
            <person name="Hibbett D."/>
            <person name="Nagy L.G."/>
            <person name="Martin F.M."/>
        </authorList>
    </citation>
    <scope>NUCLEOTIDE SEQUENCE</scope>
    <source>
        <strain evidence="7">UH-Tt-Lm1</strain>
    </source>
</reference>
<dbReference type="EMBL" id="WIUZ02000010">
    <property type="protein sequence ID" value="KAF9783456.1"/>
    <property type="molecule type" value="Genomic_DNA"/>
</dbReference>